<dbReference type="PANTHER" id="PTHR21477">
    <property type="entry name" value="ZGC:172139"/>
    <property type="match status" value="1"/>
</dbReference>
<sequence>MDSRLVAFSHRRRRWILLAAGGAAAVFGAYKIYHHPAVAARRRRLARLAGAVAAFLDAAAASADAAALVASDLSDFVRSGSDELPRSVTQLAKLAASPEVSATVSAISEGITAGILRGVGSDSGPGSGGGVALSDRLVDRLFSESGERLAAAIAGSFARHLVAAIYSASSTPGETSSPMKWVNLIAIGKGQKAISNWVEVFVSTAVGVFVDKTIHINTYDQLFQGLTNASHDAKVKELLVSVCNGAVETMVKATHHVMSNANYKSVGSGSNGAGEGWVETVSSTLAVPSNRKFVLDVTGRVTFETVRSFLEFALWKMHAGAKKGGNTVMDSGLRAMQYMTDKSMVIATICITLCLHVLNGTRLLCHTRAHEKHSEKATGSFFAVAGKEATTTCTREAKKDRRIPEAKLGDTGKANKANGPFSPWPRLQSSALQGSRPSVLRYFQA</sequence>
<evidence type="ECO:0000256" key="2">
    <source>
        <dbReference type="SAM" id="Phobius"/>
    </source>
</evidence>
<name>A3AN29_ORYSJ</name>
<keyword evidence="2" id="KW-0812">Transmembrane</keyword>
<evidence type="ECO:0000256" key="1">
    <source>
        <dbReference type="SAM" id="MobiDB-lite"/>
    </source>
</evidence>
<evidence type="ECO:0000313" key="3">
    <source>
        <dbReference type="EMBL" id="EAZ28718.1"/>
    </source>
</evidence>
<accession>A3AN29</accession>
<organism evidence="3">
    <name type="scientific">Oryza sativa subsp. japonica</name>
    <name type="common">Rice</name>
    <dbReference type="NCBI Taxonomy" id="39947"/>
    <lineage>
        <taxon>Eukaryota</taxon>
        <taxon>Viridiplantae</taxon>
        <taxon>Streptophyta</taxon>
        <taxon>Embryophyta</taxon>
        <taxon>Tracheophyta</taxon>
        <taxon>Spermatophyta</taxon>
        <taxon>Magnoliopsida</taxon>
        <taxon>Liliopsida</taxon>
        <taxon>Poales</taxon>
        <taxon>Poaceae</taxon>
        <taxon>BOP clade</taxon>
        <taxon>Oryzoideae</taxon>
        <taxon>Oryzeae</taxon>
        <taxon>Oryzinae</taxon>
        <taxon>Oryza</taxon>
        <taxon>Oryza sativa</taxon>
    </lineage>
</organism>
<dbReference type="InterPro" id="IPR019141">
    <property type="entry name" value="DUF2045"/>
</dbReference>
<feature type="compositionally biased region" description="Basic and acidic residues" evidence="1">
    <location>
        <begin position="395"/>
        <end position="410"/>
    </location>
</feature>
<feature type="compositionally biased region" description="Polar residues" evidence="1">
    <location>
        <begin position="427"/>
        <end position="436"/>
    </location>
</feature>
<keyword evidence="2" id="KW-0472">Membrane</keyword>
<reference evidence="3" key="1">
    <citation type="journal article" date="2005" name="PLoS Biol.">
        <title>The genomes of Oryza sativa: a history of duplications.</title>
        <authorList>
            <person name="Yu J."/>
            <person name="Wang J."/>
            <person name="Lin W."/>
            <person name="Li S."/>
            <person name="Li H."/>
            <person name="Zhou J."/>
            <person name="Ni P."/>
            <person name="Dong W."/>
            <person name="Hu S."/>
            <person name="Zeng C."/>
            <person name="Zhang J."/>
            <person name="Zhang Y."/>
            <person name="Li R."/>
            <person name="Xu Z."/>
            <person name="Li S."/>
            <person name="Li X."/>
            <person name="Zheng H."/>
            <person name="Cong L."/>
            <person name="Lin L."/>
            <person name="Yin J."/>
            <person name="Geng J."/>
            <person name="Li G."/>
            <person name="Shi J."/>
            <person name="Liu J."/>
            <person name="Lv H."/>
            <person name="Li J."/>
            <person name="Wang J."/>
            <person name="Deng Y."/>
            <person name="Ran L."/>
            <person name="Shi X."/>
            <person name="Wang X."/>
            <person name="Wu Q."/>
            <person name="Li C."/>
            <person name="Ren X."/>
            <person name="Wang J."/>
            <person name="Wang X."/>
            <person name="Li D."/>
            <person name="Liu D."/>
            <person name="Zhang X."/>
            <person name="Ji Z."/>
            <person name="Zhao W."/>
            <person name="Sun Y."/>
            <person name="Zhang Z."/>
            <person name="Bao J."/>
            <person name="Han Y."/>
            <person name="Dong L."/>
            <person name="Ji J."/>
            <person name="Chen P."/>
            <person name="Wu S."/>
            <person name="Liu J."/>
            <person name="Xiao Y."/>
            <person name="Bu D."/>
            <person name="Tan J."/>
            <person name="Yang L."/>
            <person name="Ye C."/>
            <person name="Zhang J."/>
            <person name="Xu J."/>
            <person name="Zhou Y."/>
            <person name="Yu Y."/>
            <person name="Zhang B."/>
            <person name="Zhuang S."/>
            <person name="Wei H."/>
            <person name="Liu B."/>
            <person name="Lei M."/>
            <person name="Yu H."/>
            <person name="Li Y."/>
            <person name="Xu H."/>
            <person name="Wei S."/>
            <person name="He X."/>
            <person name="Fang L."/>
            <person name="Zhang Z."/>
            <person name="Zhang Y."/>
            <person name="Huang X."/>
            <person name="Su Z."/>
            <person name="Tong W."/>
            <person name="Li J."/>
            <person name="Tong Z."/>
            <person name="Li S."/>
            <person name="Ye J."/>
            <person name="Wang L."/>
            <person name="Fang L."/>
            <person name="Lei T."/>
            <person name="Chen C."/>
            <person name="Chen H."/>
            <person name="Xu Z."/>
            <person name="Li H."/>
            <person name="Huang H."/>
            <person name="Zhang F."/>
            <person name="Xu H."/>
            <person name="Li N."/>
            <person name="Zhao C."/>
            <person name="Li S."/>
            <person name="Dong L."/>
            <person name="Huang Y."/>
            <person name="Li L."/>
            <person name="Xi Y."/>
            <person name="Qi Q."/>
            <person name="Li W."/>
            <person name="Zhang B."/>
            <person name="Hu W."/>
            <person name="Zhang Y."/>
            <person name="Tian X."/>
            <person name="Jiao Y."/>
            <person name="Liang X."/>
            <person name="Jin J."/>
            <person name="Gao L."/>
            <person name="Zheng W."/>
            <person name="Hao B."/>
            <person name="Liu S."/>
            <person name="Wang W."/>
            <person name="Yuan L."/>
            <person name="Cao M."/>
            <person name="McDermott J."/>
            <person name="Samudrala R."/>
            <person name="Wang J."/>
            <person name="Wong G.K."/>
            <person name="Yang H."/>
        </authorList>
    </citation>
    <scope>NUCLEOTIDE SEQUENCE [LARGE SCALE GENOMIC DNA]</scope>
</reference>
<dbReference type="Proteomes" id="UP000007752">
    <property type="component" value="Chromosome 3"/>
</dbReference>
<dbReference type="AlphaFoldDB" id="A3AN29"/>
<keyword evidence="2" id="KW-1133">Transmembrane helix</keyword>
<dbReference type="EMBL" id="CM000140">
    <property type="protein sequence ID" value="EAZ28718.1"/>
    <property type="molecule type" value="Genomic_DNA"/>
</dbReference>
<evidence type="ECO:0008006" key="4">
    <source>
        <dbReference type="Google" id="ProtNLM"/>
    </source>
</evidence>
<reference evidence="3" key="2">
    <citation type="submission" date="2008-12" db="EMBL/GenBank/DDBJ databases">
        <title>Improved gene annotation of the rice (Oryza sativa) genomes.</title>
        <authorList>
            <person name="Wang J."/>
            <person name="Li R."/>
            <person name="Fan W."/>
            <person name="Huang Q."/>
            <person name="Zhang J."/>
            <person name="Zhou Y."/>
            <person name="Hu Y."/>
            <person name="Zi S."/>
            <person name="Li J."/>
            <person name="Ni P."/>
            <person name="Zheng H."/>
            <person name="Zhang Y."/>
            <person name="Zhao M."/>
            <person name="Hao Q."/>
            <person name="McDermott J."/>
            <person name="Samudrala R."/>
            <person name="Kristiansen K."/>
            <person name="Wong G.K.-S."/>
        </authorList>
    </citation>
    <scope>NUCLEOTIDE SEQUENCE</scope>
</reference>
<gene>
    <name evidence="3" type="ORF">OsJ_12735</name>
</gene>
<feature type="transmembrane region" description="Helical" evidence="2">
    <location>
        <begin position="15"/>
        <end position="33"/>
    </location>
</feature>
<dbReference type="PANTHER" id="PTHR21477:SF12">
    <property type="entry name" value="PROTEIN PHLOEM PROTEIN 2-LIKE A10"/>
    <property type="match status" value="1"/>
</dbReference>
<feature type="region of interest" description="Disordered" evidence="1">
    <location>
        <begin position="393"/>
        <end position="437"/>
    </location>
</feature>
<protein>
    <recommendedName>
        <fullName evidence="4">Protein PHLOEM PROTEIN 2-LIKE A10</fullName>
    </recommendedName>
</protein>
<proteinExistence type="predicted"/>